<organism evidence="3 4">
    <name type="scientific">Sphingomonas alpina</name>
    <dbReference type="NCBI Taxonomy" id="653931"/>
    <lineage>
        <taxon>Bacteria</taxon>
        <taxon>Pseudomonadati</taxon>
        <taxon>Pseudomonadota</taxon>
        <taxon>Alphaproteobacteria</taxon>
        <taxon>Sphingomonadales</taxon>
        <taxon>Sphingomonadaceae</taxon>
        <taxon>Sphingomonas</taxon>
    </lineage>
</organism>
<proteinExistence type="predicted"/>
<name>A0A7H0LKK1_9SPHN</name>
<gene>
    <name evidence="3" type="ORF">H3Z74_02885</name>
</gene>
<feature type="region of interest" description="Disordered" evidence="1">
    <location>
        <begin position="105"/>
        <end position="143"/>
    </location>
</feature>
<dbReference type="AlphaFoldDB" id="A0A7H0LKK1"/>
<dbReference type="Proteomes" id="UP000516148">
    <property type="component" value="Chromosome"/>
</dbReference>
<reference evidence="3 4" key="1">
    <citation type="submission" date="2020-09" db="EMBL/GenBank/DDBJ databases">
        <title>Sphingomonas sp., a new species isolated from pork steak.</title>
        <authorList>
            <person name="Heidler von Heilborn D."/>
        </authorList>
    </citation>
    <scope>NUCLEOTIDE SEQUENCE [LARGE SCALE GENOMIC DNA]</scope>
    <source>
        <strain evidence="4">S8-3T</strain>
    </source>
</reference>
<accession>A0A7H0LKK1</accession>
<protein>
    <submittedName>
        <fullName evidence="3">Uncharacterized protein</fullName>
    </submittedName>
</protein>
<dbReference type="EMBL" id="CP061038">
    <property type="protein sequence ID" value="QNQ10204.1"/>
    <property type="molecule type" value="Genomic_DNA"/>
</dbReference>
<feature type="signal peptide" evidence="2">
    <location>
        <begin position="1"/>
        <end position="24"/>
    </location>
</feature>
<keyword evidence="4" id="KW-1185">Reference proteome</keyword>
<sequence>MRKSVFLGGMIASLALSIATPSYAGGDKSAFSIKTPIEKIAANPAAKAVIEHELPGFMTHPLYEQFKTMSLEALEAMFPDAVPHERVEAVDAALKAIPADAATQAAPASAATAADPAITTSPAPASTPTPTPAPSPAPATTPQ</sequence>
<dbReference type="RefSeq" id="WP_187762508.1">
    <property type="nucleotide sequence ID" value="NZ_CP061038.1"/>
</dbReference>
<evidence type="ECO:0000256" key="2">
    <source>
        <dbReference type="SAM" id="SignalP"/>
    </source>
</evidence>
<evidence type="ECO:0000313" key="4">
    <source>
        <dbReference type="Proteomes" id="UP000516148"/>
    </source>
</evidence>
<evidence type="ECO:0000313" key="3">
    <source>
        <dbReference type="EMBL" id="QNQ10204.1"/>
    </source>
</evidence>
<feature type="chain" id="PRO_5028954820" evidence="2">
    <location>
        <begin position="25"/>
        <end position="143"/>
    </location>
</feature>
<feature type="compositionally biased region" description="Pro residues" evidence="1">
    <location>
        <begin position="125"/>
        <end position="143"/>
    </location>
</feature>
<keyword evidence="2" id="KW-0732">Signal</keyword>
<dbReference type="KEGG" id="spap:H3Z74_02885"/>
<feature type="compositionally biased region" description="Low complexity" evidence="1">
    <location>
        <begin position="105"/>
        <end position="124"/>
    </location>
</feature>
<evidence type="ECO:0000256" key="1">
    <source>
        <dbReference type="SAM" id="MobiDB-lite"/>
    </source>
</evidence>